<sequence>MKTETLCFHTTDKKRLRKINIKRQNNFAVNVENLKNSSHLMHENFCKPKYSPARFKASMCPFIILTTLQNQDPSNLLAVLTYKHDDDVVKNSWPHVVILRPFSNYFNECSEVKFANRIRKANIF</sequence>
<evidence type="ECO:0000313" key="1">
    <source>
        <dbReference type="EMBL" id="CRL02736.1"/>
    </source>
</evidence>
<dbReference type="Proteomes" id="UP000183832">
    <property type="component" value="Unassembled WGS sequence"/>
</dbReference>
<dbReference type="EMBL" id="CVRI01000058">
    <property type="protein sequence ID" value="CRL02736.1"/>
    <property type="molecule type" value="Genomic_DNA"/>
</dbReference>
<organism evidence="1 2">
    <name type="scientific">Clunio marinus</name>
    <dbReference type="NCBI Taxonomy" id="568069"/>
    <lineage>
        <taxon>Eukaryota</taxon>
        <taxon>Metazoa</taxon>
        <taxon>Ecdysozoa</taxon>
        <taxon>Arthropoda</taxon>
        <taxon>Hexapoda</taxon>
        <taxon>Insecta</taxon>
        <taxon>Pterygota</taxon>
        <taxon>Neoptera</taxon>
        <taxon>Endopterygota</taxon>
        <taxon>Diptera</taxon>
        <taxon>Nematocera</taxon>
        <taxon>Chironomoidea</taxon>
        <taxon>Chironomidae</taxon>
        <taxon>Clunio</taxon>
    </lineage>
</organism>
<gene>
    <name evidence="1" type="ORF">CLUMA_CG015942</name>
</gene>
<accession>A0A1J1IRF1</accession>
<dbReference type="AlphaFoldDB" id="A0A1J1IRF1"/>
<name>A0A1J1IRF1_9DIPT</name>
<protein>
    <submittedName>
        <fullName evidence="1">CLUMA_CG015942, isoform A</fullName>
    </submittedName>
</protein>
<evidence type="ECO:0000313" key="2">
    <source>
        <dbReference type="Proteomes" id="UP000183832"/>
    </source>
</evidence>
<proteinExistence type="predicted"/>
<keyword evidence="2" id="KW-1185">Reference proteome</keyword>
<reference evidence="1 2" key="1">
    <citation type="submission" date="2015-04" db="EMBL/GenBank/DDBJ databases">
        <authorList>
            <person name="Syromyatnikov M.Y."/>
            <person name="Popov V.N."/>
        </authorList>
    </citation>
    <scope>NUCLEOTIDE SEQUENCE [LARGE SCALE GENOMIC DNA]</scope>
</reference>